<name>A0A073I0V1_9SPIT</name>
<dbReference type="InterPro" id="IPR007757">
    <property type="entry name" value="MT-A70-like"/>
</dbReference>
<evidence type="ECO:0000313" key="1">
    <source>
        <dbReference type="EMBL" id="KEJ83061.1"/>
    </source>
</evidence>
<gene>
    <name evidence="1" type="ORF">OXYTRIMIC_386</name>
</gene>
<reference evidence="2" key="1">
    <citation type="journal article" date="2014" name="Cell">
        <title>The Architecture of a Scrambled Genome Reveals Massive Levels of Genomic Rearrangement during Development.</title>
        <authorList>
            <person name="Chen X."/>
            <person name="Bracht J.R."/>
            <person name="Goldman A.D."/>
            <person name="Dolzhenko E."/>
            <person name="Clay D.M."/>
            <person name="Swart E.C."/>
            <person name="Perlman D.H."/>
            <person name="Doak T.G."/>
            <person name="Stuart A."/>
            <person name="Amemiya C.T."/>
            <person name="Sebra R.P."/>
            <person name="Landweber L.F."/>
        </authorList>
    </citation>
    <scope>NUCLEOTIDE SEQUENCE [LARGE SCALE GENOMIC DNA]</scope>
    <source>
        <strain evidence="2">JRB310</strain>
    </source>
</reference>
<comment type="caution">
    <text evidence="1">The sequence shown here is derived from an EMBL/GenBank/DDBJ whole genome shotgun (WGS) entry which is preliminary data.</text>
</comment>
<evidence type="ECO:0000313" key="2">
    <source>
        <dbReference type="Proteomes" id="UP000053232"/>
    </source>
</evidence>
<dbReference type="EMBL" id="ARYC01000783">
    <property type="protein sequence ID" value="KEJ83061.1"/>
    <property type="molecule type" value="Genomic_DNA"/>
</dbReference>
<keyword evidence="2" id="KW-1185">Reference proteome</keyword>
<dbReference type="Proteomes" id="UP000053232">
    <property type="component" value="Unassembled WGS sequence"/>
</dbReference>
<dbReference type="AlphaFoldDB" id="A0A073I0V1"/>
<sequence length="358" mass="41993">MNQDKIKQQQRLFEELNSKSCQGPAQIQQFQCYYCLKFFKNFKTRANHWTGKNQFSHFHKILRAEELLQKLECIGCLEIYNKKGNCQKHLNNCDLVDKTQIQESKFLIQQKQLEQCSYQSIKILKNDKYPNVSELKIPKYITMKLNVGTFAKSGTIIIMITQLKEDQSSFAQMLGITTFGKIQTEQCQDLHEHYSLQLFKTTHGKVQNRCLIICQITDQDKYLQLKCKRMESYSIGHFTTLKNNGPITLMRMAIQLKNYSMAQTNSKMKFNQQCQPSIINGVKGYFNQAQLDQIPEEIWAERTSHSQKPQEFWDVLDQLIRGVIRLEIFTRSDLNKPNTVHVGIKFKGDKDMKIKQLY</sequence>
<dbReference type="Pfam" id="PF05063">
    <property type="entry name" value="MT-A70"/>
    <property type="match status" value="1"/>
</dbReference>
<proteinExistence type="predicted"/>
<protein>
    <submittedName>
        <fullName evidence="1">MT-A70 family protein</fullName>
    </submittedName>
</protein>
<organism evidence="1 2">
    <name type="scientific">Oxytricha trifallax</name>
    <dbReference type="NCBI Taxonomy" id="1172189"/>
    <lineage>
        <taxon>Eukaryota</taxon>
        <taxon>Sar</taxon>
        <taxon>Alveolata</taxon>
        <taxon>Ciliophora</taxon>
        <taxon>Intramacronucleata</taxon>
        <taxon>Spirotrichea</taxon>
        <taxon>Stichotrichia</taxon>
        <taxon>Sporadotrichida</taxon>
        <taxon>Oxytrichidae</taxon>
        <taxon>Oxytrichinae</taxon>
        <taxon>Oxytricha</taxon>
    </lineage>
</organism>
<accession>A0A073I0V1</accession>